<reference evidence="9 10" key="1">
    <citation type="submission" date="2006-02" db="EMBL/GenBank/DDBJ databases">
        <authorList>
            <person name="Moran M.A."/>
            <person name="Kjelleberg S."/>
            <person name="Egan S."/>
            <person name="Saunders N."/>
            <person name="Thomas T."/>
            <person name="Ferriera S."/>
            <person name="Johnson J."/>
            <person name="Kravitz S."/>
            <person name="Halpern A."/>
            <person name="Remington K."/>
            <person name="Beeson K."/>
            <person name="Tran B."/>
            <person name="Rogers Y.-H."/>
            <person name="Friedman R."/>
            <person name="Venter J.C."/>
        </authorList>
    </citation>
    <scope>NUCLEOTIDE SEQUENCE [LARGE SCALE GENOMIC DNA]</scope>
    <source>
        <strain evidence="9 10">D2</strain>
    </source>
</reference>
<dbReference type="SUPFAM" id="SSF81345">
    <property type="entry name" value="ABC transporter involved in vitamin B12 uptake, BtuC"/>
    <property type="match status" value="1"/>
</dbReference>
<dbReference type="eggNOG" id="COG0609">
    <property type="taxonomic scope" value="Bacteria"/>
</dbReference>
<keyword evidence="10" id="KW-1185">Reference proteome</keyword>
<comment type="subcellular location">
    <subcellularLocation>
        <location evidence="1">Cell membrane</location>
        <topology evidence="1">Multi-pass membrane protein</topology>
    </subcellularLocation>
</comment>
<dbReference type="PANTHER" id="PTHR30472">
    <property type="entry name" value="FERRIC ENTEROBACTIN TRANSPORT SYSTEM PERMEASE PROTEIN"/>
    <property type="match status" value="1"/>
</dbReference>
<feature type="transmembrane region" description="Helical" evidence="8">
    <location>
        <begin position="100"/>
        <end position="124"/>
    </location>
</feature>
<evidence type="ECO:0000313" key="10">
    <source>
        <dbReference type="Proteomes" id="UP000006201"/>
    </source>
</evidence>
<dbReference type="GO" id="GO:0033214">
    <property type="term" value="P:siderophore-iron import into cell"/>
    <property type="evidence" value="ECO:0007669"/>
    <property type="project" value="TreeGrafter"/>
</dbReference>
<feature type="transmembrane region" description="Helical" evidence="8">
    <location>
        <begin position="295"/>
        <end position="314"/>
    </location>
</feature>
<name>A4CED2_9GAMM</name>
<dbReference type="Gene3D" id="1.10.3470.10">
    <property type="entry name" value="ABC transporter involved in vitamin B12 uptake, BtuC"/>
    <property type="match status" value="1"/>
</dbReference>
<evidence type="ECO:0000256" key="4">
    <source>
        <dbReference type="ARBA" id="ARBA00022475"/>
    </source>
</evidence>
<dbReference type="GO" id="GO:0005886">
    <property type="term" value="C:plasma membrane"/>
    <property type="evidence" value="ECO:0007669"/>
    <property type="project" value="UniProtKB-SubCell"/>
</dbReference>
<sequence length="351" mass="36875">MWIEQSLLGSGSKQRQLFIPFLVCLALFISVIGLKVGAISMPWSELVTVLSKGEAPNLADAVIWHIRLPRLVLCILVGASLGASGAAMQAIFRNPLADPGLIGVAGGAALGAVSIIVLGSSFLVGFSEVFAIYAVPMGAFLGALIVCGFIYRLSSHSGEFTIVSLLLAGIAVNAIVGSLIGLLTLISNDQQLRDLTFWSMGSLAGNSWQMIAPVAVIIILSCCALIKCSLSLNVYLLGEAQAKHLGLDVVKLKKQVFFCTALCLGAAVSITGVIGFVGFIVPHLVRLLMGPDHRYLMPASMLLGAILLSMADLLARTLILPAELPIGLLTSAIGGPFFLIMLFKTFAAQRG</sequence>
<dbReference type="OrthoDB" id="9055647at2"/>
<dbReference type="GO" id="GO:0022857">
    <property type="term" value="F:transmembrane transporter activity"/>
    <property type="evidence" value="ECO:0007669"/>
    <property type="project" value="InterPro"/>
</dbReference>
<evidence type="ECO:0000313" key="9">
    <source>
        <dbReference type="EMBL" id="EAR26944.1"/>
    </source>
</evidence>
<dbReference type="RefSeq" id="WP_009839187.1">
    <property type="nucleotide sequence ID" value="NZ_AAOH01000008.1"/>
</dbReference>
<dbReference type="EMBL" id="AAOH01000008">
    <property type="protein sequence ID" value="EAR26944.1"/>
    <property type="molecule type" value="Genomic_DNA"/>
</dbReference>
<keyword evidence="7 8" id="KW-0472">Membrane</keyword>
<feature type="transmembrane region" description="Helical" evidence="8">
    <location>
        <begin position="21"/>
        <end position="43"/>
    </location>
</feature>
<evidence type="ECO:0000256" key="6">
    <source>
        <dbReference type="ARBA" id="ARBA00022989"/>
    </source>
</evidence>
<keyword evidence="6 8" id="KW-1133">Transmembrane helix</keyword>
<comment type="similarity">
    <text evidence="2">Belongs to the binding-protein-dependent transport system permease family. FecCD subfamily.</text>
</comment>
<evidence type="ECO:0000256" key="5">
    <source>
        <dbReference type="ARBA" id="ARBA00022692"/>
    </source>
</evidence>
<dbReference type="Proteomes" id="UP000006201">
    <property type="component" value="Unassembled WGS sequence"/>
</dbReference>
<gene>
    <name evidence="9" type="ORF">PTD2_10198</name>
</gene>
<proteinExistence type="inferred from homology"/>
<evidence type="ECO:0000256" key="8">
    <source>
        <dbReference type="SAM" id="Phobius"/>
    </source>
</evidence>
<dbReference type="PANTHER" id="PTHR30472:SF25">
    <property type="entry name" value="ABC TRANSPORTER PERMEASE PROTEIN MJ0876-RELATED"/>
    <property type="match status" value="1"/>
</dbReference>
<dbReference type="InterPro" id="IPR000522">
    <property type="entry name" value="ABC_transptr_permease_BtuC"/>
</dbReference>
<feature type="transmembrane region" description="Helical" evidence="8">
    <location>
        <begin position="163"/>
        <end position="187"/>
    </location>
</feature>
<keyword evidence="5 8" id="KW-0812">Transmembrane</keyword>
<feature type="transmembrane region" description="Helical" evidence="8">
    <location>
        <begin position="207"/>
        <end position="236"/>
    </location>
</feature>
<dbReference type="HOGENOM" id="CLU_013016_0_3_6"/>
<dbReference type="AlphaFoldDB" id="A4CED2"/>
<dbReference type="STRING" id="87626.PTD2_10198"/>
<accession>A4CED2</accession>
<dbReference type="InterPro" id="IPR037294">
    <property type="entry name" value="ABC_BtuC-like"/>
</dbReference>
<evidence type="ECO:0000256" key="2">
    <source>
        <dbReference type="ARBA" id="ARBA00007935"/>
    </source>
</evidence>
<comment type="caution">
    <text evidence="9">The sequence shown here is derived from an EMBL/GenBank/DDBJ whole genome shotgun (WGS) entry which is preliminary data.</text>
</comment>
<evidence type="ECO:0000256" key="7">
    <source>
        <dbReference type="ARBA" id="ARBA00023136"/>
    </source>
</evidence>
<keyword evidence="3" id="KW-0813">Transport</keyword>
<organism evidence="9 10">
    <name type="scientific">Pseudoalteromonas tunicata D2</name>
    <dbReference type="NCBI Taxonomy" id="87626"/>
    <lineage>
        <taxon>Bacteria</taxon>
        <taxon>Pseudomonadati</taxon>
        <taxon>Pseudomonadota</taxon>
        <taxon>Gammaproteobacteria</taxon>
        <taxon>Alteromonadales</taxon>
        <taxon>Pseudoalteromonadaceae</taxon>
        <taxon>Pseudoalteromonas</taxon>
    </lineage>
</organism>
<dbReference type="Pfam" id="PF01032">
    <property type="entry name" value="FecCD"/>
    <property type="match status" value="1"/>
</dbReference>
<evidence type="ECO:0000256" key="3">
    <source>
        <dbReference type="ARBA" id="ARBA00022448"/>
    </source>
</evidence>
<protein>
    <submittedName>
        <fullName evidence="9">Hemin ABC-transport system permease</fullName>
    </submittedName>
</protein>
<feature type="transmembrane region" description="Helical" evidence="8">
    <location>
        <begin position="63"/>
        <end position="88"/>
    </location>
</feature>
<keyword evidence="4" id="KW-1003">Cell membrane</keyword>
<feature type="transmembrane region" description="Helical" evidence="8">
    <location>
        <begin position="326"/>
        <end position="347"/>
    </location>
</feature>
<dbReference type="CDD" id="cd06550">
    <property type="entry name" value="TM_ABC_iron-siderophores_like"/>
    <property type="match status" value="1"/>
</dbReference>
<feature type="transmembrane region" description="Helical" evidence="8">
    <location>
        <begin position="256"/>
        <end position="283"/>
    </location>
</feature>
<dbReference type="FunFam" id="1.10.3470.10:FF:000001">
    <property type="entry name" value="Vitamin B12 ABC transporter permease BtuC"/>
    <property type="match status" value="1"/>
</dbReference>
<evidence type="ECO:0000256" key="1">
    <source>
        <dbReference type="ARBA" id="ARBA00004651"/>
    </source>
</evidence>
<feature type="transmembrane region" description="Helical" evidence="8">
    <location>
        <begin position="130"/>
        <end position="151"/>
    </location>
</feature>